<proteinExistence type="predicted"/>
<gene>
    <name evidence="2" type="ORF">GXW71_20835</name>
</gene>
<dbReference type="InterPro" id="IPR046252">
    <property type="entry name" value="DUF6285"/>
</dbReference>
<reference evidence="3" key="1">
    <citation type="journal article" date="2021" name="Syst. Appl. Microbiol.">
        <title>Roseomonas hellenica sp. nov., isolated from roots of wild-growing Alkanna tinctoria.</title>
        <authorList>
            <person name="Rat A."/>
            <person name="Naranjo H.D."/>
            <person name="Lebbe L."/>
            <person name="Cnockaert M."/>
            <person name="Krigas N."/>
            <person name="Grigoriadou K."/>
            <person name="Maloupa E."/>
            <person name="Willems A."/>
        </authorList>
    </citation>
    <scope>NUCLEOTIDE SEQUENCE [LARGE SCALE GENOMIC DNA]</scope>
    <source>
        <strain evidence="3">LMG 31523</strain>
    </source>
</reference>
<organism evidence="2 3">
    <name type="scientific">Plastoroseomonas hellenica</name>
    <dbReference type="NCBI Taxonomy" id="2687306"/>
    <lineage>
        <taxon>Bacteria</taxon>
        <taxon>Pseudomonadati</taxon>
        <taxon>Pseudomonadota</taxon>
        <taxon>Alphaproteobacteria</taxon>
        <taxon>Acetobacterales</taxon>
        <taxon>Acetobacteraceae</taxon>
        <taxon>Plastoroseomonas</taxon>
    </lineage>
</organism>
<sequence length="124" mass="12649">MHEQPDGAALLEAARGVLLEELLPHLPEGLRFAARMVANAMAIAAREARQDGDQQAKCLAAVAALTGPGDAPLAAFAKAIRAGGFDPGTPQHAAAAAALMDLARARCTVSAPKALAESPFRAAE</sequence>
<evidence type="ECO:0000259" key="1">
    <source>
        <dbReference type="Pfam" id="PF19802"/>
    </source>
</evidence>
<evidence type="ECO:0000313" key="2">
    <source>
        <dbReference type="EMBL" id="MBR0666819.1"/>
    </source>
</evidence>
<protein>
    <recommendedName>
        <fullName evidence="1">DUF6285 domain-containing protein</fullName>
    </recommendedName>
</protein>
<dbReference type="Pfam" id="PF19802">
    <property type="entry name" value="DUF6285"/>
    <property type="match status" value="1"/>
</dbReference>
<dbReference type="EMBL" id="JAAGBB010000026">
    <property type="protein sequence ID" value="MBR0666819.1"/>
    <property type="molecule type" value="Genomic_DNA"/>
</dbReference>
<keyword evidence="3" id="KW-1185">Reference proteome</keyword>
<name>A0ABS5F2S1_9PROT</name>
<accession>A0ABS5F2S1</accession>
<dbReference type="Proteomes" id="UP001196870">
    <property type="component" value="Unassembled WGS sequence"/>
</dbReference>
<feature type="domain" description="DUF6285" evidence="1">
    <location>
        <begin position="24"/>
        <end position="113"/>
    </location>
</feature>
<comment type="caution">
    <text evidence="2">The sequence shown here is derived from an EMBL/GenBank/DDBJ whole genome shotgun (WGS) entry which is preliminary data.</text>
</comment>
<evidence type="ECO:0000313" key="3">
    <source>
        <dbReference type="Proteomes" id="UP001196870"/>
    </source>
</evidence>
<dbReference type="RefSeq" id="WP_211854598.1">
    <property type="nucleotide sequence ID" value="NZ_JAAGBB010000026.1"/>
</dbReference>